<feature type="domain" description="Phosphoadenosine phosphosulphate reductase" evidence="1">
    <location>
        <begin position="38"/>
        <end position="222"/>
    </location>
</feature>
<dbReference type="PANTHER" id="PTHR43196:SF2">
    <property type="entry name" value="PHOSPHOADENOSINE PHOSPHOSULFATE REDUCTASE"/>
    <property type="match status" value="1"/>
</dbReference>
<evidence type="ECO:0000313" key="3">
    <source>
        <dbReference type="Proteomes" id="UP000035763"/>
    </source>
</evidence>
<keyword evidence="3" id="KW-1185">Reference proteome</keyword>
<organism evidence="2 3">
    <name type="scientific">Nostocoides australiense Ben110</name>
    <dbReference type="NCBI Taxonomy" id="1193182"/>
    <lineage>
        <taxon>Bacteria</taxon>
        <taxon>Bacillati</taxon>
        <taxon>Actinomycetota</taxon>
        <taxon>Actinomycetes</taxon>
        <taxon>Micrococcales</taxon>
        <taxon>Intrasporangiaceae</taxon>
        <taxon>Nostocoides</taxon>
    </lineage>
</organism>
<dbReference type="RefSeq" id="WP_048699939.1">
    <property type="nucleotide sequence ID" value="NZ_HG764815.1"/>
</dbReference>
<name>W6JYG1_9MICO</name>
<dbReference type="STRING" id="1193182.BN11_4580012"/>
<dbReference type="Gene3D" id="3.40.50.620">
    <property type="entry name" value="HUPs"/>
    <property type="match status" value="1"/>
</dbReference>
<evidence type="ECO:0000259" key="1">
    <source>
        <dbReference type="Pfam" id="PF01507"/>
    </source>
</evidence>
<dbReference type="Pfam" id="PF01507">
    <property type="entry name" value="PAPS_reduct"/>
    <property type="match status" value="1"/>
</dbReference>
<dbReference type="SUPFAM" id="SSF52402">
    <property type="entry name" value="Adenine nucleotide alpha hydrolases-like"/>
    <property type="match status" value="1"/>
</dbReference>
<gene>
    <name evidence="2" type="ORF">BN11_4580012</name>
</gene>
<dbReference type="InterPro" id="IPR002500">
    <property type="entry name" value="PAPS_reduct_dom"/>
</dbReference>
<comment type="caution">
    <text evidence="2">The sequence shown here is derived from an EMBL/GenBank/DDBJ whole genome shotgun (WGS) entry which is preliminary data.</text>
</comment>
<accession>W6JYG1</accession>
<reference evidence="2 3" key="1">
    <citation type="journal article" date="2013" name="ISME J.">
        <title>A metabolic model for members of the genus Tetrasphaera involved in enhanced biological phosphorus removal.</title>
        <authorList>
            <person name="Kristiansen R."/>
            <person name="Nguyen H.T.T."/>
            <person name="Saunders A.M."/>
            <person name="Nielsen J.L."/>
            <person name="Wimmer R."/>
            <person name="Le V.Q."/>
            <person name="McIlroy S.J."/>
            <person name="Petrovski S."/>
            <person name="Seviour R.J."/>
            <person name="Calteau A."/>
            <person name="Nielsen K.L."/>
            <person name="Nielsen P.H."/>
        </authorList>
    </citation>
    <scope>NUCLEOTIDE SEQUENCE [LARGE SCALE GENOMIC DNA]</scope>
    <source>
        <strain evidence="2 3">Ben110</strain>
    </source>
</reference>
<dbReference type="InterPro" id="IPR014729">
    <property type="entry name" value="Rossmann-like_a/b/a_fold"/>
</dbReference>
<evidence type="ECO:0000313" key="2">
    <source>
        <dbReference type="EMBL" id="CCH74568.1"/>
    </source>
</evidence>
<protein>
    <submittedName>
        <fullName evidence="2">Phosphoadenosine phosphosulfate reductase</fullName>
    </submittedName>
</protein>
<dbReference type="Proteomes" id="UP000035763">
    <property type="component" value="Unassembled WGS sequence"/>
</dbReference>
<proteinExistence type="predicted"/>
<dbReference type="PANTHER" id="PTHR43196">
    <property type="entry name" value="SULFATE ADENYLYLTRANSFERASE SUBUNIT 2"/>
    <property type="match status" value="1"/>
</dbReference>
<dbReference type="InterPro" id="IPR050128">
    <property type="entry name" value="Sulfate_adenylyltrnsfr_sub2"/>
</dbReference>
<dbReference type="GO" id="GO:0003824">
    <property type="term" value="F:catalytic activity"/>
    <property type="evidence" value="ECO:0007669"/>
    <property type="project" value="InterPro"/>
</dbReference>
<sequence length="274" mass="30743">MTAGLDVRALQGLRASRRDLDLIRCRIRAHLDQHEGYVAFSGGKDSLVVLDLVRQVAPETPVAFFDSGLEFPETYVYLEQLTKMWSLNLDVVPARMTTLEVLAGNGGWDHHAPDRPTPNLHQVLIVEPAATAHRAHGPGELWGVRAEESRGRAAAYANALRAVTCPRPDTCTGQQRRGARHGGLISRVDGTVAYGPVWDWHTDEIWGHISRYRLPVNPVYDKLRRLGAPEHFLRVSGMIDGTRLEEGRITWLRRGWPALFEELAAVLPRIREFV</sequence>
<dbReference type="EMBL" id="CAJA01000399">
    <property type="protein sequence ID" value="CCH74568.1"/>
    <property type="molecule type" value="Genomic_DNA"/>
</dbReference>
<dbReference type="AlphaFoldDB" id="W6JYG1"/>
<dbReference type="OrthoDB" id="9774475at2"/>